<evidence type="ECO:0000313" key="2">
    <source>
        <dbReference type="Proteomes" id="UP000027920"/>
    </source>
</evidence>
<protein>
    <submittedName>
        <fullName evidence="1">Uncharacterized protein</fullName>
    </submittedName>
</protein>
<dbReference type="HOGENOM" id="CLU_2800909_0_0_1"/>
<accession>A0A072PVX5</accession>
<dbReference type="Proteomes" id="UP000027920">
    <property type="component" value="Unassembled WGS sequence"/>
</dbReference>
<dbReference type="AlphaFoldDB" id="A0A072PVX5"/>
<sequence length="68" mass="8385">EILLHYTRRYLFSLPDQRSQVWQTRTRFGRSTKHAQHDYCAPRHRRPLWKENRSLEVHRRALGFSISH</sequence>
<reference evidence="1 2" key="1">
    <citation type="submission" date="2013-03" db="EMBL/GenBank/DDBJ databases">
        <title>The Genome Sequence of Exophiala aquamarina CBS 119918.</title>
        <authorList>
            <consortium name="The Broad Institute Genomics Platform"/>
            <person name="Cuomo C."/>
            <person name="de Hoog S."/>
            <person name="Gorbushina A."/>
            <person name="Walker B."/>
            <person name="Young S.K."/>
            <person name="Zeng Q."/>
            <person name="Gargeya S."/>
            <person name="Fitzgerald M."/>
            <person name="Haas B."/>
            <person name="Abouelleil A."/>
            <person name="Allen A.W."/>
            <person name="Alvarado L."/>
            <person name="Arachchi H.M."/>
            <person name="Berlin A.M."/>
            <person name="Chapman S.B."/>
            <person name="Gainer-Dewar J."/>
            <person name="Goldberg J."/>
            <person name="Griggs A."/>
            <person name="Gujja S."/>
            <person name="Hansen M."/>
            <person name="Howarth C."/>
            <person name="Imamovic A."/>
            <person name="Ireland A."/>
            <person name="Larimer J."/>
            <person name="McCowan C."/>
            <person name="Murphy C."/>
            <person name="Pearson M."/>
            <person name="Poon T.W."/>
            <person name="Priest M."/>
            <person name="Roberts A."/>
            <person name="Saif S."/>
            <person name="Shea T."/>
            <person name="Sisk P."/>
            <person name="Sykes S."/>
            <person name="Wortman J."/>
            <person name="Nusbaum C."/>
            <person name="Birren B."/>
        </authorList>
    </citation>
    <scope>NUCLEOTIDE SEQUENCE [LARGE SCALE GENOMIC DNA]</scope>
    <source>
        <strain evidence="1 2">CBS 119918</strain>
    </source>
</reference>
<name>A0A072PVX5_9EURO</name>
<dbReference type="GeneID" id="25276801"/>
<proteinExistence type="predicted"/>
<feature type="non-terminal residue" evidence="1">
    <location>
        <position position="68"/>
    </location>
</feature>
<keyword evidence="2" id="KW-1185">Reference proteome</keyword>
<dbReference type="EMBL" id="AMGV01000001">
    <property type="protein sequence ID" value="KEF63877.1"/>
    <property type="molecule type" value="Genomic_DNA"/>
</dbReference>
<dbReference type="VEuPathDB" id="FungiDB:A1O9_01855"/>
<feature type="non-terminal residue" evidence="1">
    <location>
        <position position="1"/>
    </location>
</feature>
<comment type="caution">
    <text evidence="1">The sequence shown here is derived from an EMBL/GenBank/DDBJ whole genome shotgun (WGS) entry which is preliminary data.</text>
</comment>
<evidence type="ECO:0000313" key="1">
    <source>
        <dbReference type="EMBL" id="KEF63877.1"/>
    </source>
</evidence>
<dbReference type="RefSeq" id="XP_013266467.1">
    <property type="nucleotide sequence ID" value="XM_013411013.1"/>
</dbReference>
<organism evidence="1 2">
    <name type="scientific">Exophiala aquamarina CBS 119918</name>
    <dbReference type="NCBI Taxonomy" id="1182545"/>
    <lineage>
        <taxon>Eukaryota</taxon>
        <taxon>Fungi</taxon>
        <taxon>Dikarya</taxon>
        <taxon>Ascomycota</taxon>
        <taxon>Pezizomycotina</taxon>
        <taxon>Eurotiomycetes</taxon>
        <taxon>Chaetothyriomycetidae</taxon>
        <taxon>Chaetothyriales</taxon>
        <taxon>Herpotrichiellaceae</taxon>
        <taxon>Exophiala</taxon>
    </lineage>
</organism>
<gene>
    <name evidence="1" type="ORF">A1O9_01855</name>
</gene>